<proteinExistence type="predicted"/>
<reference evidence="2" key="1">
    <citation type="submission" date="2020-10" db="EMBL/GenBank/DDBJ databases">
        <authorList>
            <person name="Gilroy R."/>
        </authorList>
    </citation>
    <scope>NUCLEOTIDE SEQUENCE</scope>
    <source>
        <strain evidence="2">ChiBcec7-5410</strain>
    </source>
</reference>
<dbReference type="EMBL" id="DVLW01000221">
    <property type="protein sequence ID" value="HIT95124.1"/>
    <property type="molecule type" value="Genomic_DNA"/>
</dbReference>
<dbReference type="Proteomes" id="UP000824160">
    <property type="component" value="Unassembled WGS sequence"/>
</dbReference>
<dbReference type="InterPro" id="IPR036259">
    <property type="entry name" value="MFS_trans_sf"/>
</dbReference>
<protein>
    <submittedName>
        <fullName evidence="2">Uncharacterized protein</fullName>
    </submittedName>
</protein>
<evidence type="ECO:0000256" key="1">
    <source>
        <dbReference type="SAM" id="Phobius"/>
    </source>
</evidence>
<name>A0A9D1KSA5_9FIRM</name>
<comment type="caution">
    <text evidence="2">The sequence shown here is derived from an EMBL/GenBank/DDBJ whole genome shotgun (WGS) entry which is preliminary data.</text>
</comment>
<feature type="transmembrane region" description="Helical" evidence="1">
    <location>
        <begin position="46"/>
        <end position="67"/>
    </location>
</feature>
<sequence length="188" mass="20686">MSYKKYVKDYKAKLVSVNDGRGMKEIYVYTGDYFTAGIQDGQRGRVLATIVVCCIGCILCFAGAGLIDCGGMRQFYVAVPFAVSLLPLGMMTAGVWRCVREKEPLKREAVDHSWHRTKGMSMFAAIAAGISAVASVVYMLIAKDFSGGQIVFTLLMALFAGLAFWVWQTVQKKCNIHQLEEVKSGQNS</sequence>
<evidence type="ECO:0000313" key="3">
    <source>
        <dbReference type="Proteomes" id="UP000824160"/>
    </source>
</evidence>
<feature type="transmembrane region" description="Helical" evidence="1">
    <location>
        <begin position="120"/>
        <end position="141"/>
    </location>
</feature>
<dbReference type="Gene3D" id="1.20.1250.20">
    <property type="entry name" value="MFS general substrate transporter like domains"/>
    <property type="match status" value="1"/>
</dbReference>
<reference evidence="2" key="2">
    <citation type="journal article" date="2021" name="PeerJ">
        <title>Extensive microbial diversity within the chicken gut microbiome revealed by metagenomics and culture.</title>
        <authorList>
            <person name="Gilroy R."/>
            <person name="Ravi A."/>
            <person name="Getino M."/>
            <person name="Pursley I."/>
            <person name="Horton D.L."/>
            <person name="Alikhan N.F."/>
            <person name="Baker D."/>
            <person name="Gharbi K."/>
            <person name="Hall N."/>
            <person name="Watson M."/>
            <person name="Adriaenssens E.M."/>
            <person name="Foster-Nyarko E."/>
            <person name="Jarju S."/>
            <person name="Secka A."/>
            <person name="Antonio M."/>
            <person name="Oren A."/>
            <person name="Chaudhuri R.R."/>
            <person name="La Ragione R."/>
            <person name="Hildebrand F."/>
            <person name="Pallen M.J."/>
        </authorList>
    </citation>
    <scope>NUCLEOTIDE SEQUENCE</scope>
    <source>
        <strain evidence="2">ChiBcec7-5410</strain>
    </source>
</reference>
<accession>A0A9D1KSA5</accession>
<organism evidence="2 3">
    <name type="scientific">Candidatus Faecivivens stercoripullorum</name>
    <dbReference type="NCBI Taxonomy" id="2840805"/>
    <lineage>
        <taxon>Bacteria</taxon>
        <taxon>Bacillati</taxon>
        <taxon>Bacillota</taxon>
        <taxon>Clostridia</taxon>
        <taxon>Eubacteriales</taxon>
        <taxon>Oscillospiraceae</taxon>
        <taxon>Oscillospiraceae incertae sedis</taxon>
        <taxon>Candidatus Faecivivens</taxon>
    </lineage>
</organism>
<keyword evidence="1" id="KW-0812">Transmembrane</keyword>
<keyword evidence="1" id="KW-1133">Transmembrane helix</keyword>
<feature type="transmembrane region" description="Helical" evidence="1">
    <location>
        <begin position="79"/>
        <end position="99"/>
    </location>
</feature>
<gene>
    <name evidence="2" type="ORF">IAC43_08050</name>
</gene>
<evidence type="ECO:0000313" key="2">
    <source>
        <dbReference type="EMBL" id="HIT95124.1"/>
    </source>
</evidence>
<feature type="transmembrane region" description="Helical" evidence="1">
    <location>
        <begin position="147"/>
        <end position="167"/>
    </location>
</feature>
<dbReference type="SUPFAM" id="SSF103473">
    <property type="entry name" value="MFS general substrate transporter"/>
    <property type="match status" value="1"/>
</dbReference>
<keyword evidence="1" id="KW-0472">Membrane</keyword>
<dbReference type="AlphaFoldDB" id="A0A9D1KSA5"/>